<dbReference type="AlphaFoldDB" id="A0A016UCG2"/>
<gene>
    <name evidence="1" type="primary">Acey_s0045.g1207</name>
    <name evidence="1" type="ORF">Y032_0045g1207</name>
</gene>
<sequence length="259" mass="30479">MDRRIEHRLSMGVVDINEMFRCADSWSATLRVLIMVHPNQTILERTLAKSQHLVKLRGVLYQPKCGEPTCFHEWFRNRDHGSNPVREHIQMFDDVYPVVRETVAVNLAGAADRRKLHRAYRVYCHQVFAKVTTYDQETDSEISILRWWMKNATAFAEKPFPGIKEFENVFVTHCSMRCDHNGFFFITRHRGASITVRFLFYKDLQNVEQWHVSITTTNVVIGEENARTLVREALIRKMSLCKFIEVVLWPFIDFLNAKE</sequence>
<organism evidence="1 2">
    <name type="scientific">Ancylostoma ceylanicum</name>
    <dbReference type="NCBI Taxonomy" id="53326"/>
    <lineage>
        <taxon>Eukaryota</taxon>
        <taxon>Metazoa</taxon>
        <taxon>Ecdysozoa</taxon>
        <taxon>Nematoda</taxon>
        <taxon>Chromadorea</taxon>
        <taxon>Rhabditida</taxon>
        <taxon>Rhabditina</taxon>
        <taxon>Rhabditomorpha</taxon>
        <taxon>Strongyloidea</taxon>
        <taxon>Ancylostomatidae</taxon>
        <taxon>Ancylostomatinae</taxon>
        <taxon>Ancylostoma</taxon>
    </lineage>
</organism>
<protein>
    <submittedName>
        <fullName evidence="1">Uncharacterized protein</fullName>
    </submittedName>
</protein>
<dbReference type="Proteomes" id="UP000024635">
    <property type="component" value="Unassembled WGS sequence"/>
</dbReference>
<accession>A0A016UCG2</accession>
<name>A0A016UCG2_9BILA</name>
<proteinExistence type="predicted"/>
<dbReference type="OrthoDB" id="5779449at2759"/>
<evidence type="ECO:0000313" key="2">
    <source>
        <dbReference type="Proteomes" id="UP000024635"/>
    </source>
</evidence>
<evidence type="ECO:0000313" key="1">
    <source>
        <dbReference type="EMBL" id="EYC12999.1"/>
    </source>
</evidence>
<comment type="caution">
    <text evidence="1">The sequence shown here is derived from an EMBL/GenBank/DDBJ whole genome shotgun (WGS) entry which is preliminary data.</text>
</comment>
<dbReference type="EMBL" id="JARK01001381">
    <property type="protein sequence ID" value="EYC12999.1"/>
    <property type="molecule type" value="Genomic_DNA"/>
</dbReference>
<reference evidence="2" key="1">
    <citation type="journal article" date="2015" name="Nat. Genet.">
        <title>The genome and transcriptome of the zoonotic hookworm Ancylostoma ceylanicum identify infection-specific gene families.</title>
        <authorList>
            <person name="Schwarz E.M."/>
            <person name="Hu Y."/>
            <person name="Antoshechkin I."/>
            <person name="Miller M.M."/>
            <person name="Sternberg P.W."/>
            <person name="Aroian R.V."/>
        </authorList>
    </citation>
    <scope>NUCLEOTIDE SEQUENCE</scope>
    <source>
        <strain evidence="2">HY135</strain>
    </source>
</reference>
<keyword evidence="2" id="KW-1185">Reference proteome</keyword>